<dbReference type="GO" id="GO:0005524">
    <property type="term" value="F:ATP binding"/>
    <property type="evidence" value="ECO:0007669"/>
    <property type="project" value="UniProtKB-KW"/>
</dbReference>
<dbReference type="PANTHER" id="PTHR11472:SF59">
    <property type="entry name" value="ATP-DEPENDENT DNA HELICASE DING"/>
    <property type="match status" value="1"/>
</dbReference>
<keyword evidence="3" id="KW-0378">Hydrolase</keyword>
<dbReference type="InterPro" id="IPR045028">
    <property type="entry name" value="DinG/Rad3-like"/>
</dbReference>
<keyword evidence="7" id="KW-0411">Iron-sulfur</keyword>
<dbReference type="PANTHER" id="PTHR11472">
    <property type="entry name" value="DNA REPAIR DEAD HELICASE RAD3/XP-D SUBFAMILY MEMBER"/>
    <property type="match status" value="1"/>
</dbReference>
<evidence type="ECO:0000256" key="3">
    <source>
        <dbReference type="ARBA" id="ARBA00022801"/>
    </source>
</evidence>
<dbReference type="GO" id="GO:0006281">
    <property type="term" value="P:DNA repair"/>
    <property type="evidence" value="ECO:0007669"/>
    <property type="project" value="TreeGrafter"/>
</dbReference>
<evidence type="ECO:0000313" key="11">
    <source>
        <dbReference type="Proteomes" id="UP000286482"/>
    </source>
</evidence>
<keyword evidence="4 10" id="KW-0347">Helicase</keyword>
<evidence type="ECO:0000256" key="5">
    <source>
        <dbReference type="ARBA" id="ARBA00022840"/>
    </source>
</evidence>
<evidence type="ECO:0000256" key="7">
    <source>
        <dbReference type="ARBA" id="ARBA00023014"/>
    </source>
</evidence>
<dbReference type="InterPro" id="IPR010614">
    <property type="entry name" value="RAD3-like_helicase_DEAD"/>
</dbReference>
<dbReference type="PROSITE" id="PS51193">
    <property type="entry name" value="HELICASE_ATP_BIND_2"/>
    <property type="match status" value="1"/>
</dbReference>
<dbReference type="GO" id="GO:0016818">
    <property type="term" value="F:hydrolase activity, acting on acid anhydrides, in phosphorus-containing anhydrides"/>
    <property type="evidence" value="ECO:0007669"/>
    <property type="project" value="InterPro"/>
</dbReference>
<dbReference type="SMART" id="SM00491">
    <property type="entry name" value="HELICc2"/>
    <property type="match status" value="1"/>
</dbReference>
<dbReference type="AlphaFoldDB" id="A0A420EFT0"/>
<dbReference type="GO" id="GO:0003677">
    <property type="term" value="F:DNA binding"/>
    <property type="evidence" value="ECO:0007669"/>
    <property type="project" value="InterPro"/>
</dbReference>
<organism evidence="10 11">
    <name type="scientific">Alginatibacterium sediminis</name>
    <dbReference type="NCBI Taxonomy" id="2164068"/>
    <lineage>
        <taxon>Bacteria</taxon>
        <taxon>Pseudomonadati</taxon>
        <taxon>Pseudomonadota</taxon>
        <taxon>Gammaproteobacteria</taxon>
        <taxon>Alteromonadales</taxon>
        <taxon>Alteromonadaceae</taxon>
        <taxon>Alginatibacterium</taxon>
    </lineage>
</organism>
<protein>
    <submittedName>
        <fullName evidence="10">ATP-dependent DNA helicase DinG</fullName>
    </submittedName>
</protein>
<dbReference type="InterPro" id="IPR006555">
    <property type="entry name" value="ATP-dep_Helicase_C"/>
</dbReference>
<dbReference type="InterPro" id="IPR006554">
    <property type="entry name" value="Helicase-like_DEXD_c2"/>
</dbReference>
<evidence type="ECO:0000259" key="9">
    <source>
        <dbReference type="PROSITE" id="PS51193"/>
    </source>
</evidence>
<dbReference type="SMART" id="SM00488">
    <property type="entry name" value="DEXDc2"/>
    <property type="match status" value="1"/>
</dbReference>
<dbReference type="GO" id="GO:0046872">
    <property type="term" value="F:metal ion binding"/>
    <property type="evidence" value="ECO:0007669"/>
    <property type="project" value="UniProtKB-KW"/>
</dbReference>
<dbReference type="InterPro" id="IPR027417">
    <property type="entry name" value="P-loop_NTPase"/>
</dbReference>
<dbReference type="InterPro" id="IPR014001">
    <property type="entry name" value="Helicase_ATP-bd"/>
</dbReference>
<keyword evidence="5" id="KW-0067">ATP-binding</keyword>
<sequence>MCAIINGGVMLSATHKKTIRAWYQNLSEQNPKVFRSRPAQLKLIAEIAKTIAGDIDPKQRILLAEAGTGTGKSLAYLLSAIPLARALNKTLVISTATVSLQQQLMDKELPLVHRAGDGDFSFALAKGRLRYCCAHKLARPQQTLGFDEPKQQQQLLEMQTAYQQGKWDGDRDSWTSKIADSLWLEIQADKHSCNSLLARHRTCPLQKARKGLKKANVVLINHSLLLTELKSGGAVVLPEIENCIIVLDEAHQFPEITRDNSASQLDLSKAILEVDEIPKLAQQLEQRLNTSKASNNGLKIVDACSELKVAFTQVKAFASTNSDKFESSSFGATSSTAPSHWRYALGQLPSTLSNISENYSTLAATLVSSLESQAGQIQDAISDNQIKSAVGEAMLSRLHLAQEQADTWANTLALYGKQDDYPVAYWMSENKDGFVLNASAIEVGGLLREILWDKAYSVIALSATLSALGRFDHFLHQSGLYNSLSSEQMLLLPSPFDYHRVRLDVPIDIAPPEDPKFSKQVAQYILKSHQAREATLVLCNSYRLLNLVDGHLQAHKLTNLWKQGEQSNHQVLKKHRAAVKKGEASTILASIGFSEGIDLPGDDLTHLIVARLPFAVPSDPLQMTHSELLESRGQNPFVLITLPAASRRLIQSCGRLMRKEEDCGTITLLDPRLRSKHYGQQLINALPPFQRVF</sequence>
<dbReference type="Pfam" id="PF13307">
    <property type="entry name" value="Helicase_C_2"/>
    <property type="match status" value="1"/>
</dbReference>
<proteinExistence type="predicted"/>
<evidence type="ECO:0000256" key="6">
    <source>
        <dbReference type="ARBA" id="ARBA00023004"/>
    </source>
</evidence>
<gene>
    <name evidence="10" type="primary">dinG</name>
    <name evidence="10" type="ORF">DBZ36_03605</name>
</gene>
<keyword evidence="1" id="KW-0479">Metal-binding</keyword>
<name>A0A420EFT0_9ALTE</name>
<dbReference type="GO" id="GO:0033677">
    <property type="term" value="F:DNA/RNA helicase activity"/>
    <property type="evidence" value="ECO:0007669"/>
    <property type="project" value="TreeGrafter"/>
</dbReference>
<comment type="caution">
    <text evidence="10">The sequence shown here is derived from an EMBL/GenBank/DDBJ whole genome shotgun (WGS) entry which is preliminary data.</text>
</comment>
<keyword evidence="11" id="KW-1185">Reference proteome</keyword>
<dbReference type="GO" id="GO:0051539">
    <property type="term" value="F:4 iron, 4 sulfur cluster binding"/>
    <property type="evidence" value="ECO:0007669"/>
    <property type="project" value="TreeGrafter"/>
</dbReference>
<feature type="domain" description="Helicase ATP-binding" evidence="9">
    <location>
        <begin position="26"/>
        <end position="312"/>
    </location>
</feature>
<evidence type="ECO:0000256" key="1">
    <source>
        <dbReference type="ARBA" id="ARBA00022723"/>
    </source>
</evidence>
<dbReference type="GO" id="GO:0009432">
    <property type="term" value="P:SOS response"/>
    <property type="evidence" value="ECO:0007669"/>
    <property type="project" value="TreeGrafter"/>
</dbReference>
<dbReference type="InterPro" id="IPR014013">
    <property type="entry name" value="Helic_SF1/SF2_ATP-bd_DinG/Rad3"/>
</dbReference>
<evidence type="ECO:0000313" key="10">
    <source>
        <dbReference type="EMBL" id="RKF19562.1"/>
    </source>
</evidence>
<dbReference type="Gene3D" id="3.40.50.300">
    <property type="entry name" value="P-loop containing nucleotide triphosphate hydrolases"/>
    <property type="match status" value="2"/>
</dbReference>
<evidence type="ECO:0000256" key="8">
    <source>
        <dbReference type="ARBA" id="ARBA00023235"/>
    </source>
</evidence>
<dbReference type="SMART" id="SM00487">
    <property type="entry name" value="DEXDc"/>
    <property type="match status" value="1"/>
</dbReference>
<evidence type="ECO:0000256" key="2">
    <source>
        <dbReference type="ARBA" id="ARBA00022741"/>
    </source>
</evidence>
<dbReference type="SUPFAM" id="SSF52540">
    <property type="entry name" value="P-loop containing nucleoside triphosphate hydrolases"/>
    <property type="match status" value="1"/>
</dbReference>
<keyword evidence="2" id="KW-0547">Nucleotide-binding</keyword>
<dbReference type="GO" id="GO:0003678">
    <property type="term" value="F:DNA helicase activity"/>
    <property type="evidence" value="ECO:0007669"/>
    <property type="project" value="InterPro"/>
</dbReference>
<accession>A0A420EFT0</accession>
<dbReference type="Pfam" id="PF06733">
    <property type="entry name" value="DEAD_2"/>
    <property type="match status" value="1"/>
</dbReference>
<reference evidence="10 11" key="1">
    <citation type="submission" date="2018-09" db="EMBL/GenBank/DDBJ databases">
        <authorList>
            <person name="Wang Z."/>
        </authorList>
    </citation>
    <scope>NUCLEOTIDE SEQUENCE [LARGE SCALE GENOMIC DNA]</scope>
    <source>
        <strain evidence="10 11">ALS 81</strain>
    </source>
</reference>
<evidence type="ECO:0000256" key="4">
    <source>
        <dbReference type="ARBA" id="ARBA00022806"/>
    </source>
</evidence>
<dbReference type="Proteomes" id="UP000286482">
    <property type="component" value="Unassembled WGS sequence"/>
</dbReference>
<keyword evidence="6" id="KW-0408">Iron</keyword>
<dbReference type="EMBL" id="RAQO01000004">
    <property type="protein sequence ID" value="RKF19562.1"/>
    <property type="molecule type" value="Genomic_DNA"/>
</dbReference>
<dbReference type="NCBIfam" id="NF008729">
    <property type="entry name" value="PRK11747.1"/>
    <property type="match status" value="1"/>
</dbReference>
<keyword evidence="8" id="KW-0413">Isomerase</keyword>